<sequence length="278" mass="29477">MFLGLGIGAAATAVGVSIVGDAPRANAAVQPYNPWADYRITGTWREHAEYSQGGIDYPLAYGTDLVAPAAGTLRTSGGSGEFAAGWVGTAGRRSILILDTPINRVHAAESVPPEAAGPMVAIVVQHQAQFGSAGHKEVGEYIGKSGASVDGNDNGGDTHLHVHGLDAQGRRVDMTKFITNTVGNVPVSPIETITMEDDDMAMAVVCEETGAASDKWIAIFGGGLLYQEIAPSNRGYWNVFQSSMNKILAQRKANYSFEAVRVTQAEYTNIKSAFEKMR</sequence>
<evidence type="ECO:0000313" key="2">
    <source>
        <dbReference type="Proteomes" id="UP000077071"/>
    </source>
</evidence>
<keyword evidence="2" id="KW-1185">Reference proteome</keyword>
<organism evidence="1 2">
    <name type="scientific">Rathayibacter tritici</name>
    <dbReference type="NCBI Taxonomy" id="33888"/>
    <lineage>
        <taxon>Bacteria</taxon>
        <taxon>Bacillati</taxon>
        <taxon>Actinomycetota</taxon>
        <taxon>Actinomycetes</taxon>
        <taxon>Micrococcales</taxon>
        <taxon>Microbacteriaceae</taxon>
        <taxon>Rathayibacter</taxon>
    </lineage>
</organism>
<dbReference type="Proteomes" id="UP000077071">
    <property type="component" value="Chromosome"/>
</dbReference>
<dbReference type="AlphaFoldDB" id="A0A160KRN0"/>
<accession>A0A160KRN0</accession>
<gene>
    <name evidence="1" type="ORF">A6122_0951</name>
</gene>
<dbReference type="PATRIC" id="fig|33888.3.peg.1053"/>
<proteinExistence type="predicted"/>
<reference evidence="1 2" key="1">
    <citation type="submission" date="2016-05" db="EMBL/GenBank/DDBJ databases">
        <title>Complete genome sequence of Rathayibacter tritici NCPPB 1953.</title>
        <authorList>
            <person name="Park J."/>
            <person name="Lee H.-H."/>
            <person name="Lee S.-W."/>
            <person name="Seo Y.-S."/>
        </authorList>
    </citation>
    <scope>NUCLEOTIDE SEQUENCE [LARGE SCALE GENOMIC DNA]</scope>
    <source>
        <strain evidence="1 2">NCPPB 1953</strain>
    </source>
</reference>
<name>A0A160KRN0_9MICO</name>
<dbReference type="EMBL" id="CP015515">
    <property type="protein sequence ID" value="AND16103.1"/>
    <property type="molecule type" value="Genomic_DNA"/>
</dbReference>
<evidence type="ECO:0000313" key="1">
    <source>
        <dbReference type="EMBL" id="AND16103.1"/>
    </source>
</evidence>
<dbReference type="KEGG" id="rtn:A6122_0951"/>
<protein>
    <submittedName>
        <fullName evidence="1">Uncharacterized protein</fullName>
    </submittedName>
</protein>